<organism evidence="1 2">
    <name type="scientific">Citrobacter freundii</name>
    <dbReference type="NCBI Taxonomy" id="546"/>
    <lineage>
        <taxon>Bacteria</taxon>
        <taxon>Pseudomonadati</taxon>
        <taxon>Pseudomonadota</taxon>
        <taxon>Gammaproteobacteria</taxon>
        <taxon>Enterobacterales</taxon>
        <taxon>Enterobacteriaceae</taxon>
        <taxon>Citrobacter</taxon>
        <taxon>Citrobacter freundii complex</taxon>
    </lineage>
</organism>
<dbReference type="Proteomes" id="UP001278087">
    <property type="component" value="Unassembled WGS sequence"/>
</dbReference>
<sequence>MTVSRLAHNALQRIQHPIHAEHRAPFAGYNRMPPAEQQGPVIADPNILPNAVQPEALDTHQIANRKNAPKTVDFNLHGKNVKLPEHPKISNDDIISICKQGDDIYRELMAGRSVENTKENAAKLMWYLQAQASNKVSVSAGLAESGPQNFKMGAFSIEDKDHNIENFLNNAGSYSRKSSHLKEFKNAGADYHSRGLDIDSKNIFLPNNRKTILFARMPQKSENTPTGIPGKNMLFIKMEEHGCHRLKDKVSHGVNYIPTLLEQKFGVNKRDDGVDNRERIPADIKKSYSELASGFNSWTGMNINTSNALSTTGGIKTMIEDLALMRDYIKTAISIDSQKIEANKYLEKTTTLYDDLRSRDHSDIRIGNEIIITGPYRIPVSSANVDISNPDLQEKTKKTFIEILSLAGHSEKSGTWIEDPVGYITNRTSLGSDIKRGFKLLSDGVPFTGLEETETEDENKQIEQIEQIEQIKQNALDWISGLIRPTTSPPEKNLTDAQLKKITSAVAACCEQSILIQLGNAMGKLLAADENRVIGFTNDLSPRALPQSLEIKRQYTGGNNQVIVDVTASTSYWGNALFENVKNEAETKMYHAITNDDEHMRGQVTVRVTMALDSDNSEITLTIPEDIHVNGNINFG</sequence>
<reference evidence="1" key="1">
    <citation type="submission" date="2023-10" db="EMBL/GenBank/DDBJ databases">
        <title>Fecal carriage and genetic characteristics of carbapenem-resistant Enterobacterales among healthy adults from four provinces of China.</title>
        <authorList>
            <person name="Li Y."/>
            <person name="Zhang R."/>
        </authorList>
    </citation>
    <scope>NUCLEOTIDE SEQUENCE</scope>
    <source>
        <strain evidence="1">HN-136</strain>
    </source>
</reference>
<name>A0AAP5XZI0_CITFR</name>
<protein>
    <submittedName>
        <fullName evidence="1">Uncharacterized protein</fullName>
    </submittedName>
</protein>
<gene>
    <name evidence="1" type="ORF">RYZ67_24165</name>
</gene>
<accession>A0AAP5XZI0</accession>
<dbReference type="RefSeq" id="WP_264363704.1">
    <property type="nucleotide sequence ID" value="NZ_CP119048.1"/>
</dbReference>
<evidence type="ECO:0000313" key="1">
    <source>
        <dbReference type="EMBL" id="MDW2761538.1"/>
    </source>
</evidence>
<comment type="caution">
    <text evidence="1">The sequence shown here is derived from an EMBL/GenBank/DDBJ whole genome shotgun (WGS) entry which is preliminary data.</text>
</comment>
<dbReference type="AlphaFoldDB" id="A0AAP5XZI0"/>
<evidence type="ECO:0000313" key="2">
    <source>
        <dbReference type="Proteomes" id="UP001278087"/>
    </source>
</evidence>
<dbReference type="EMBL" id="JAWPBU010000049">
    <property type="protein sequence ID" value="MDW2761538.1"/>
    <property type="molecule type" value="Genomic_DNA"/>
</dbReference>
<proteinExistence type="predicted"/>